<comment type="caution">
    <text evidence="1">The sequence shown here is derived from an EMBL/GenBank/DDBJ whole genome shotgun (WGS) entry which is preliminary data.</text>
</comment>
<reference evidence="2" key="1">
    <citation type="journal article" date="2019" name="Int. J. Syst. Evol. Microbiol.">
        <title>The Global Catalogue of Microorganisms (GCM) 10K type strain sequencing project: providing services to taxonomists for standard genome sequencing and annotation.</title>
        <authorList>
            <consortium name="The Broad Institute Genomics Platform"/>
            <consortium name="The Broad Institute Genome Sequencing Center for Infectious Disease"/>
            <person name="Wu L."/>
            <person name="Ma J."/>
        </authorList>
    </citation>
    <scope>NUCLEOTIDE SEQUENCE [LARGE SCALE GENOMIC DNA]</scope>
    <source>
        <strain evidence="2">JCM 13004</strain>
    </source>
</reference>
<proteinExistence type="predicted"/>
<dbReference type="EMBL" id="BAAALF010000903">
    <property type="protein sequence ID" value="GAA1081467.1"/>
    <property type="molecule type" value="Genomic_DNA"/>
</dbReference>
<protein>
    <submittedName>
        <fullName evidence="1">Uncharacterized protein</fullName>
    </submittedName>
</protein>
<organism evidence="1 2">
    <name type="scientific">Kitasatospora nipponensis</name>
    <dbReference type="NCBI Taxonomy" id="258049"/>
    <lineage>
        <taxon>Bacteria</taxon>
        <taxon>Bacillati</taxon>
        <taxon>Actinomycetota</taxon>
        <taxon>Actinomycetes</taxon>
        <taxon>Kitasatosporales</taxon>
        <taxon>Streptomycetaceae</taxon>
        <taxon>Kitasatospora</taxon>
    </lineage>
</organism>
<sequence>MLRESVQQPFDGAGVQERQVRHAIGRPSTGRSVRPATQGEAECFAMPGYRTAVIYSSLDKWGLHG</sequence>
<dbReference type="Proteomes" id="UP001500037">
    <property type="component" value="Unassembled WGS sequence"/>
</dbReference>
<evidence type="ECO:0000313" key="2">
    <source>
        <dbReference type="Proteomes" id="UP001500037"/>
    </source>
</evidence>
<evidence type="ECO:0000313" key="1">
    <source>
        <dbReference type="EMBL" id="GAA1081467.1"/>
    </source>
</evidence>
<accession>A0ABP4E0C2</accession>
<gene>
    <name evidence="1" type="ORF">GCM10009665_80370</name>
</gene>
<name>A0ABP4E0C2_9ACTN</name>
<keyword evidence="2" id="KW-1185">Reference proteome</keyword>